<evidence type="ECO:0000256" key="6">
    <source>
        <dbReference type="ARBA" id="ARBA00038449"/>
    </source>
</evidence>
<organism evidence="11 12">
    <name type="scientific">Mizuhopecten yessoensis</name>
    <name type="common">Japanese scallop</name>
    <name type="synonym">Patinopecten yessoensis</name>
    <dbReference type="NCBI Taxonomy" id="6573"/>
    <lineage>
        <taxon>Eukaryota</taxon>
        <taxon>Metazoa</taxon>
        <taxon>Spiralia</taxon>
        <taxon>Lophotrochozoa</taxon>
        <taxon>Mollusca</taxon>
        <taxon>Bivalvia</taxon>
        <taxon>Autobranchia</taxon>
        <taxon>Pteriomorphia</taxon>
        <taxon>Pectinida</taxon>
        <taxon>Pectinoidea</taxon>
        <taxon>Pectinidae</taxon>
        <taxon>Mizuhopecten</taxon>
    </lineage>
</organism>
<dbReference type="GO" id="GO:0005634">
    <property type="term" value="C:nucleus"/>
    <property type="evidence" value="ECO:0007669"/>
    <property type="project" value="UniProtKB-SubCell"/>
</dbReference>
<feature type="region of interest" description="Disordered" evidence="9">
    <location>
        <begin position="307"/>
        <end position="338"/>
    </location>
</feature>
<dbReference type="AlphaFoldDB" id="A0A210R4V4"/>
<feature type="domain" description="Homeobox" evidence="10">
    <location>
        <begin position="106"/>
        <end position="166"/>
    </location>
</feature>
<sequence length="338" mass="37212">MCEMMPSSSQYRLSEETGSDGETSIDFRLNPDMKLDNRLPSMSHSESDDGLSDSDSVLHSPDTDGHKLVSPEHGTRSEECHSGTEFESPDKNLGSPLSKDDLQDDSQVRRYRTAFTREQIGRLEKEFYKENYVSRPRRCELAKLLNLQENTIKVWFQNRRMKDKRQRMAMAWPYGIADPHLYAYLAAAAASYPYGISSPGSNPFNYYASLGIQRPSSAGLGQYSSFGGGPIRSRSDIHPGMSGSLIRNPTMPIPHSMPATSSIGCNMHTSLDNSSSLIHGHSSMPNTSPPADNCNCNPLLGGLGNIPTSLPSAQAPKAHSNTTSQGLFRPFQTDSERT</sequence>
<dbReference type="InterPro" id="IPR017970">
    <property type="entry name" value="Homeobox_CS"/>
</dbReference>
<dbReference type="SMART" id="SM00389">
    <property type="entry name" value="HOX"/>
    <property type="match status" value="1"/>
</dbReference>
<evidence type="ECO:0000256" key="2">
    <source>
        <dbReference type="ARBA" id="ARBA00022473"/>
    </source>
</evidence>
<dbReference type="PANTHER" id="PTHR46294">
    <property type="entry name" value="SEGMENTATION PROTEIN EVEN-SKIPPED"/>
    <property type="match status" value="1"/>
</dbReference>
<keyword evidence="5 7" id="KW-0539">Nucleus</keyword>
<feature type="DNA-binding region" description="Homeobox" evidence="7">
    <location>
        <begin position="108"/>
        <end position="167"/>
    </location>
</feature>
<name>A0A210R4V4_MIZYE</name>
<dbReference type="PANTHER" id="PTHR46294:SF4">
    <property type="entry name" value="SEGMENTATION PROTEIN EVEN-SKIPPED"/>
    <property type="match status" value="1"/>
</dbReference>
<comment type="subcellular location">
    <subcellularLocation>
        <location evidence="1 7 8">Nucleus</location>
    </subcellularLocation>
</comment>
<evidence type="ECO:0000256" key="4">
    <source>
        <dbReference type="ARBA" id="ARBA00023155"/>
    </source>
</evidence>
<dbReference type="Proteomes" id="UP000242188">
    <property type="component" value="Unassembled WGS sequence"/>
</dbReference>
<dbReference type="PROSITE" id="PS00027">
    <property type="entry name" value="HOMEOBOX_1"/>
    <property type="match status" value="1"/>
</dbReference>
<evidence type="ECO:0000256" key="5">
    <source>
        <dbReference type="ARBA" id="ARBA00023242"/>
    </source>
</evidence>
<feature type="region of interest" description="Disordered" evidence="9">
    <location>
        <begin position="1"/>
        <end position="106"/>
    </location>
</feature>
<reference evidence="11 12" key="1">
    <citation type="journal article" date="2017" name="Nat. Ecol. Evol.">
        <title>Scallop genome provides insights into evolution of bilaterian karyotype and development.</title>
        <authorList>
            <person name="Wang S."/>
            <person name="Zhang J."/>
            <person name="Jiao W."/>
            <person name="Li J."/>
            <person name="Xun X."/>
            <person name="Sun Y."/>
            <person name="Guo X."/>
            <person name="Huan P."/>
            <person name="Dong B."/>
            <person name="Zhang L."/>
            <person name="Hu X."/>
            <person name="Sun X."/>
            <person name="Wang J."/>
            <person name="Zhao C."/>
            <person name="Wang Y."/>
            <person name="Wang D."/>
            <person name="Huang X."/>
            <person name="Wang R."/>
            <person name="Lv J."/>
            <person name="Li Y."/>
            <person name="Zhang Z."/>
            <person name="Liu B."/>
            <person name="Lu W."/>
            <person name="Hui Y."/>
            <person name="Liang J."/>
            <person name="Zhou Z."/>
            <person name="Hou R."/>
            <person name="Li X."/>
            <person name="Liu Y."/>
            <person name="Li H."/>
            <person name="Ning X."/>
            <person name="Lin Y."/>
            <person name="Zhao L."/>
            <person name="Xing Q."/>
            <person name="Dou J."/>
            <person name="Li Y."/>
            <person name="Mao J."/>
            <person name="Guo H."/>
            <person name="Dou H."/>
            <person name="Li T."/>
            <person name="Mu C."/>
            <person name="Jiang W."/>
            <person name="Fu Q."/>
            <person name="Fu X."/>
            <person name="Miao Y."/>
            <person name="Liu J."/>
            <person name="Yu Q."/>
            <person name="Li R."/>
            <person name="Liao H."/>
            <person name="Li X."/>
            <person name="Kong Y."/>
            <person name="Jiang Z."/>
            <person name="Chourrout D."/>
            <person name="Li R."/>
            <person name="Bao Z."/>
        </authorList>
    </citation>
    <scope>NUCLEOTIDE SEQUENCE [LARGE SCALE GENOMIC DNA]</scope>
    <source>
        <strain evidence="11 12">PY_sf001</strain>
    </source>
</reference>
<dbReference type="PROSITE" id="PS50071">
    <property type="entry name" value="HOMEOBOX_2"/>
    <property type="match status" value="1"/>
</dbReference>
<dbReference type="CDD" id="cd00086">
    <property type="entry name" value="homeodomain"/>
    <property type="match status" value="1"/>
</dbReference>
<dbReference type="OrthoDB" id="6159439at2759"/>
<dbReference type="InterPro" id="IPR020479">
    <property type="entry name" value="HD_metazoa"/>
</dbReference>
<proteinExistence type="inferred from homology"/>
<evidence type="ECO:0000313" key="11">
    <source>
        <dbReference type="EMBL" id="OWF56067.1"/>
    </source>
</evidence>
<dbReference type="GO" id="GO:0000981">
    <property type="term" value="F:DNA-binding transcription factor activity, RNA polymerase II-specific"/>
    <property type="evidence" value="ECO:0007669"/>
    <property type="project" value="InterPro"/>
</dbReference>
<dbReference type="Gene3D" id="1.10.10.60">
    <property type="entry name" value="Homeodomain-like"/>
    <property type="match status" value="1"/>
</dbReference>
<evidence type="ECO:0000313" key="12">
    <source>
        <dbReference type="Proteomes" id="UP000242188"/>
    </source>
</evidence>
<evidence type="ECO:0000256" key="3">
    <source>
        <dbReference type="ARBA" id="ARBA00023125"/>
    </source>
</evidence>
<evidence type="ECO:0000259" key="10">
    <source>
        <dbReference type="PROSITE" id="PS50071"/>
    </source>
</evidence>
<dbReference type="InterPro" id="IPR001356">
    <property type="entry name" value="HD"/>
</dbReference>
<dbReference type="InterPro" id="IPR052002">
    <property type="entry name" value="Even-skipped_HD"/>
</dbReference>
<dbReference type="PRINTS" id="PR00024">
    <property type="entry name" value="HOMEOBOX"/>
</dbReference>
<comment type="caution">
    <text evidence="11">The sequence shown here is derived from an EMBL/GenBank/DDBJ whole genome shotgun (WGS) entry which is preliminary data.</text>
</comment>
<keyword evidence="3 7" id="KW-0238">DNA-binding</keyword>
<protein>
    <submittedName>
        <fullName evidence="11">Homeobox protein XHOX-3</fullName>
    </submittedName>
</protein>
<evidence type="ECO:0000256" key="8">
    <source>
        <dbReference type="RuleBase" id="RU000682"/>
    </source>
</evidence>
<evidence type="ECO:0000256" key="1">
    <source>
        <dbReference type="ARBA" id="ARBA00004123"/>
    </source>
</evidence>
<dbReference type="Pfam" id="PF00046">
    <property type="entry name" value="Homeodomain"/>
    <property type="match status" value="1"/>
</dbReference>
<accession>A0A210R4V4</accession>
<feature type="compositionally biased region" description="Basic and acidic residues" evidence="9">
    <location>
        <begin position="61"/>
        <end position="90"/>
    </location>
</feature>
<comment type="similarity">
    <text evidence="6">Belongs to the even-skipped homeobox family.</text>
</comment>
<keyword evidence="4 7" id="KW-0371">Homeobox</keyword>
<dbReference type="SUPFAM" id="SSF46689">
    <property type="entry name" value="Homeodomain-like"/>
    <property type="match status" value="1"/>
</dbReference>
<evidence type="ECO:0000256" key="7">
    <source>
        <dbReference type="PROSITE-ProRule" id="PRU00108"/>
    </source>
</evidence>
<keyword evidence="12" id="KW-1185">Reference proteome</keyword>
<feature type="compositionally biased region" description="Polar residues" evidence="9">
    <location>
        <begin position="1"/>
        <end position="12"/>
    </location>
</feature>
<dbReference type="InterPro" id="IPR009057">
    <property type="entry name" value="Homeodomain-like_sf"/>
</dbReference>
<keyword evidence="2" id="KW-0217">Developmental protein</keyword>
<gene>
    <name evidence="11" type="ORF">KP79_PYT04131</name>
</gene>
<dbReference type="GO" id="GO:0000978">
    <property type="term" value="F:RNA polymerase II cis-regulatory region sequence-specific DNA binding"/>
    <property type="evidence" value="ECO:0007669"/>
    <property type="project" value="TreeGrafter"/>
</dbReference>
<dbReference type="EMBL" id="NEDP02000359">
    <property type="protein sequence ID" value="OWF56067.1"/>
    <property type="molecule type" value="Genomic_DNA"/>
</dbReference>
<evidence type="ECO:0000256" key="9">
    <source>
        <dbReference type="SAM" id="MobiDB-lite"/>
    </source>
</evidence>